<reference evidence="3 4" key="1">
    <citation type="submission" date="2022-10" db="EMBL/GenBank/DDBJ databases">
        <title>Draft genome sequence of Streptomyces sp. YSPA8.</title>
        <authorList>
            <person name="Moriuchi R."/>
            <person name="Dohra H."/>
            <person name="Yamamura H."/>
            <person name="Kodani S."/>
        </authorList>
    </citation>
    <scope>NUCLEOTIDE SEQUENCE [LARGE SCALE GENOMIC DNA]</scope>
    <source>
        <strain evidence="3 4">YSPA8</strain>
    </source>
</reference>
<feature type="chain" id="PRO_5045987425" description="Lipoprotein" evidence="2">
    <location>
        <begin position="20"/>
        <end position="157"/>
    </location>
</feature>
<sequence length="157" mass="16173">MNIPSASRIALTGATTAAAALVLTACTGSGSIEHGTVKEKRGHAAYTVPETNCRTVTSSSFTQSLTLKGGPGGGRGGSGSRGSSGGSGKTQKDKSTDTGSGGAGTPQKGPDTTTRRVCDPARHHPARWELKLQDGKHTGWKRVSKEIWDEVNVGDRI</sequence>
<proteinExistence type="predicted"/>
<evidence type="ECO:0000313" key="4">
    <source>
        <dbReference type="Proteomes" id="UP001291653"/>
    </source>
</evidence>
<accession>A0ABQ5P6J0</accession>
<comment type="caution">
    <text evidence="3">The sequence shown here is derived from an EMBL/GenBank/DDBJ whole genome shotgun (WGS) entry which is preliminary data.</text>
</comment>
<organism evidence="3 4">
    <name type="scientific">Streptomyces yaizuensis</name>
    <dbReference type="NCBI Taxonomy" id="2989713"/>
    <lineage>
        <taxon>Bacteria</taxon>
        <taxon>Bacillati</taxon>
        <taxon>Actinomycetota</taxon>
        <taxon>Actinomycetes</taxon>
        <taxon>Kitasatosporales</taxon>
        <taxon>Streptomycetaceae</taxon>
        <taxon>Streptomyces</taxon>
    </lineage>
</organism>
<keyword evidence="4" id="KW-1185">Reference proteome</keyword>
<name>A0ABQ5P6J0_9ACTN</name>
<feature type="region of interest" description="Disordered" evidence="1">
    <location>
        <begin position="57"/>
        <end position="128"/>
    </location>
</feature>
<feature type="compositionally biased region" description="Polar residues" evidence="1">
    <location>
        <begin position="57"/>
        <end position="66"/>
    </location>
</feature>
<dbReference type="RefSeq" id="WP_323450183.1">
    <property type="nucleotide sequence ID" value="NZ_BSBI01000013.1"/>
</dbReference>
<feature type="compositionally biased region" description="Gly residues" evidence="1">
    <location>
        <begin position="69"/>
        <end position="88"/>
    </location>
</feature>
<feature type="compositionally biased region" description="Basic and acidic residues" evidence="1">
    <location>
        <begin position="113"/>
        <end position="128"/>
    </location>
</feature>
<dbReference type="Proteomes" id="UP001291653">
    <property type="component" value="Unassembled WGS sequence"/>
</dbReference>
<evidence type="ECO:0000313" key="3">
    <source>
        <dbReference type="EMBL" id="GLF98200.1"/>
    </source>
</evidence>
<keyword evidence="2" id="KW-0732">Signal</keyword>
<dbReference type="EMBL" id="BSBI01000013">
    <property type="protein sequence ID" value="GLF98200.1"/>
    <property type="molecule type" value="Genomic_DNA"/>
</dbReference>
<evidence type="ECO:0000256" key="1">
    <source>
        <dbReference type="SAM" id="MobiDB-lite"/>
    </source>
</evidence>
<evidence type="ECO:0008006" key="5">
    <source>
        <dbReference type="Google" id="ProtNLM"/>
    </source>
</evidence>
<feature type="signal peptide" evidence="2">
    <location>
        <begin position="1"/>
        <end position="19"/>
    </location>
</feature>
<protein>
    <recommendedName>
        <fullName evidence="5">Lipoprotein</fullName>
    </recommendedName>
</protein>
<gene>
    <name evidence="3" type="ORF">SYYSPA8_27905</name>
</gene>
<evidence type="ECO:0000256" key="2">
    <source>
        <dbReference type="SAM" id="SignalP"/>
    </source>
</evidence>